<comment type="caution">
    <text evidence="1">The sequence shown here is derived from an EMBL/GenBank/DDBJ whole genome shotgun (WGS) entry which is preliminary data.</text>
</comment>
<keyword evidence="2" id="KW-1185">Reference proteome</keyword>
<proteinExistence type="predicted"/>
<gene>
    <name evidence="1" type="ORF">L2764_00315</name>
</gene>
<dbReference type="RefSeq" id="WP_248938241.1">
    <property type="nucleotide sequence ID" value="NZ_JAKIKS010000001.1"/>
</dbReference>
<evidence type="ECO:0000313" key="1">
    <source>
        <dbReference type="EMBL" id="MCL1122963.1"/>
    </source>
</evidence>
<protein>
    <submittedName>
        <fullName evidence="1">Uncharacterized protein</fullName>
    </submittedName>
</protein>
<organism evidence="1 2">
    <name type="scientific">Shewanella surugensis</name>
    <dbReference type="NCBI Taxonomy" id="212020"/>
    <lineage>
        <taxon>Bacteria</taxon>
        <taxon>Pseudomonadati</taxon>
        <taxon>Pseudomonadota</taxon>
        <taxon>Gammaproteobacteria</taxon>
        <taxon>Alteromonadales</taxon>
        <taxon>Shewanellaceae</taxon>
        <taxon>Shewanella</taxon>
    </lineage>
</organism>
<dbReference type="Proteomes" id="UP001203423">
    <property type="component" value="Unassembled WGS sequence"/>
</dbReference>
<evidence type="ECO:0000313" key="2">
    <source>
        <dbReference type="Proteomes" id="UP001203423"/>
    </source>
</evidence>
<name>A0ABT0L5J9_9GAMM</name>
<reference evidence="1 2" key="1">
    <citation type="submission" date="2022-01" db="EMBL/GenBank/DDBJ databases">
        <title>Whole genome-based taxonomy of the Shewanellaceae.</title>
        <authorList>
            <person name="Martin-Rodriguez A.J."/>
        </authorList>
    </citation>
    <scope>NUCLEOTIDE SEQUENCE [LARGE SCALE GENOMIC DNA]</scope>
    <source>
        <strain evidence="1 2">DSM 17177</strain>
    </source>
</reference>
<accession>A0ABT0L5J9</accession>
<dbReference type="EMBL" id="JAKIKS010000001">
    <property type="protein sequence ID" value="MCL1122963.1"/>
    <property type="molecule type" value="Genomic_DNA"/>
</dbReference>
<sequence>MFMDMPPVVDTNVPAAIEVLTISATSNVAVTPLNTTYLLMNSPTKPNAIALSAMSVSFPVPLGGGGQPGSGENVKFALLEGEGWLSPVPLGGGGTSEPELLTISIC</sequence>